<dbReference type="NCBIfam" id="TIGR01891">
    <property type="entry name" value="amidohydrolases"/>
    <property type="match status" value="1"/>
</dbReference>
<dbReference type="Gene3D" id="3.30.70.360">
    <property type="match status" value="1"/>
</dbReference>
<dbReference type="Pfam" id="PF01546">
    <property type="entry name" value="Peptidase_M20"/>
    <property type="match status" value="1"/>
</dbReference>
<reference evidence="2" key="1">
    <citation type="submission" date="2020-11" db="EMBL/GenBank/DDBJ databases">
        <title>Multidrug resistant novel bacterium Savagea serpentis sp. nov., isolated from the scats of a vine snake (Ahaetulla nasuta).</title>
        <authorList>
            <person name="Venkata Ramana V."/>
            <person name="Vikas Patil S."/>
            <person name="Yogita Lugani V."/>
        </authorList>
    </citation>
    <scope>NUCLEOTIDE SEQUENCE</scope>
    <source>
        <strain evidence="2">SN6</strain>
    </source>
</reference>
<dbReference type="SUPFAM" id="SSF53187">
    <property type="entry name" value="Zn-dependent exopeptidases"/>
    <property type="match status" value="1"/>
</dbReference>
<dbReference type="InterPro" id="IPR036264">
    <property type="entry name" value="Bact_exopeptidase_dim_dom"/>
</dbReference>
<dbReference type="InterPro" id="IPR011650">
    <property type="entry name" value="Peptidase_M20_dimer"/>
</dbReference>
<evidence type="ECO:0000313" key="2">
    <source>
        <dbReference type="EMBL" id="MBF4500908.1"/>
    </source>
</evidence>
<dbReference type="RefSeq" id="WP_194562319.1">
    <property type="nucleotide sequence ID" value="NZ_JADKPV010000001.1"/>
</dbReference>
<dbReference type="PIRSF" id="PIRSF037227">
    <property type="entry name" value="Aminobenzoyl-glu_utiliz_pB"/>
    <property type="match status" value="1"/>
</dbReference>
<dbReference type="InterPro" id="IPR017145">
    <property type="entry name" value="Aminobenzoyl-glu_utiliz_pB"/>
</dbReference>
<proteinExistence type="predicted"/>
<dbReference type="InterPro" id="IPR017439">
    <property type="entry name" value="Amidohydrolase"/>
</dbReference>
<protein>
    <submittedName>
        <fullName evidence="2">Amidohydrolase</fullName>
    </submittedName>
</protein>
<name>A0A8J7KHD0_9BACL</name>
<dbReference type="GO" id="GO:0005737">
    <property type="term" value="C:cytoplasm"/>
    <property type="evidence" value="ECO:0007669"/>
    <property type="project" value="TreeGrafter"/>
</dbReference>
<feature type="domain" description="Peptidase M20 dimerisation" evidence="1">
    <location>
        <begin position="186"/>
        <end position="277"/>
    </location>
</feature>
<dbReference type="Pfam" id="PF07687">
    <property type="entry name" value="M20_dimer"/>
    <property type="match status" value="1"/>
</dbReference>
<dbReference type="Proteomes" id="UP000622653">
    <property type="component" value="Unassembled WGS sequence"/>
</dbReference>
<evidence type="ECO:0000259" key="1">
    <source>
        <dbReference type="Pfam" id="PF07687"/>
    </source>
</evidence>
<comment type="caution">
    <text evidence="2">The sequence shown here is derived from an EMBL/GenBank/DDBJ whole genome shotgun (WGS) entry which is preliminary data.</text>
</comment>
<dbReference type="SUPFAM" id="SSF55031">
    <property type="entry name" value="Bacterial exopeptidase dimerisation domain"/>
    <property type="match status" value="1"/>
</dbReference>
<dbReference type="GO" id="GO:0046657">
    <property type="term" value="P:folic acid catabolic process"/>
    <property type="evidence" value="ECO:0007669"/>
    <property type="project" value="TreeGrafter"/>
</dbReference>
<dbReference type="Gene3D" id="3.40.630.10">
    <property type="entry name" value="Zn peptidases"/>
    <property type="match status" value="1"/>
</dbReference>
<dbReference type="AlphaFoldDB" id="A0A8J7KHD0"/>
<keyword evidence="3" id="KW-1185">Reference proteome</keyword>
<dbReference type="EMBL" id="JADKPV010000001">
    <property type="protein sequence ID" value="MBF4500908.1"/>
    <property type="molecule type" value="Genomic_DNA"/>
</dbReference>
<sequence>MTTWIEQFIDNNEKQWKEMSDFIWDHPEVKYEEHTSASYLVERLEEEGFRVQKNIAQIETAFVAEVGSGSPVIAFLGEYDALPQLSQEANVATQQPIEHGGNGHGCGHNLLGVGALAAATALKRYVEEHNIQGTVRFYGCPAEEGGSGKTYMARAGVFDDVDLALTWHPGPVNVAWTASTLANVQASFKFKGKSAHAAASPHLGRSALDAVELMNVGANYLREHVSPQARFHYAVTNTGGASPNVVQAEAEVLYLIRAPHIAEAQHIYERIQKIAEGAALMTETAVEVTFDKACSNFIPLSSINKVIYETMQEVGAPAFTEEEMKLAEQFYETLTMEEKMSKNFGMKQFDFAFRKPLSDVLIPYFELKQPLPGSTDVGDVSWVAPTGQCIMTTCATGTPFHSWQLVAQGKTSYAHKGMMQVAKVLANVGLKAIQNEELLDEMKREHQEAIGERGYICPIPAHIHPNGQKEE</sequence>
<evidence type="ECO:0000313" key="3">
    <source>
        <dbReference type="Proteomes" id="UP000622653"/>
    </source>
</evidence>
<dbReference type="FunFam" id="3.30.70.360:FF:000004">
    <property type="entry name" value="Peptidase M20 domain-containing protein 2"/>
    <property type="match status" value="1"/>
</dbReference>
<dbReference type="PANTHER" id="PTHR30575:SF0">
    <property type="entry name" value="XAA-ARG DIPEPTIDASE"/>
    <property type="match status" value="1"/>
</dbReference>
<dbReference type="GO" id="GO:0016805">
    <property type="term" value="F:dipeptidase activity"/>
    <property type="evidence" value="ECO:0007669"/>
    <property type="project" value="TreeGrafter"/>
</dbReference>
<gene>
    <name evidence="2" type="ORF">IRY55_05965</name>
</gene>
<dbReference type="InterPro" id="IPR002933">
    <property type="entry name" value="Peptidase_M20"/>
</dbReference>
<accession>A0A8J7KHD0</accession>
<dbReference type="CDD" id="cd05673">
    <property type="entry name" value="M20_Acy1L2_AbgB"/>
    <property type="match status" value="1"/>
</dbReference>
<dbReference type="InterPro" id="IPR052030">
    <property type="entry name" value="Peptidase_M20/M20A_hydrolases"/>
</dbReference>
<dbReference type="PANTHER" id="PTHR30575">
    <property type="entry name" value="PEPTIDASE M20"/>
    <property type="match status" value="1"/>
</dbReference>
<organism evidence="2 3">
    <name type="scientific">Savagea serpentis</name>
    <dbReference type="NCBI Taxonomy" id="2785297"/>
    <lineage>
        <taxon>Bacteria</taxon>
        <taxon>Bacillati</taxon>
        <taxon>Bacillota</taxon>
        <taxon>Bacilli</taxon>
        <taxon>Bacillales</taxon>
        <taxon>Caryophanaceae</taxon>
        <taxon>Savagea</taxon>
    </lineage>
</organism>
<dbReference type="GO" id="GO:0071713">
    <property type="term" value="F:para-aminobenzoyl-glutamate hydrolase activity"/>
    <property type="evidence" value="ECO:0007669"/>
    <property type="project" value="TreeGrafter"/>
</dbReference>